<dbReference type="GO" id="GO:0006298">
    <property type="term" value="P:mismatch repair"/>
    <property type="evidence" value="ECO:0007669"/>
    <property type="project" value="TreeGrafter"/>
</dbReference>
<evidence type="ECO:0000256" key="14">
    <source>
        <dbReference type="HAMAP-Rule" id="MF_00052"/>
    </source>
</evidence>
<dbReference type="GO" id="GO:0004523">
    <property type="term" value="F:RNA-DNA hybrid ribonuclease activity"/>
    <property type="evidence" value="ECO:0007669"/>
    <property type="project" value="UniProtKB-UniRule"/>
</dbReference>
<dbReference type="InterPro" id="IPR024567">
    <property type="entry name" value="RNase_HII/HIII_dom"/>
</dbReference>
<dbReference type="GO" id="GO:0043137">
    <property type="term" value="P:DNA replication, removal of RNA primer"/>
    <property type="evidence" value="ECO:0007669"/>
    <property type="project" value="TreeGrafter"/>
</dbReference>
<reference evidence="19" key="1">
    <citation type="submission" date="2020-07" db="EMBL/GenBank/DDBJ databases">
        <title>Complete genome sequencing of Clostridia bacterium strain 12CBH8.</title>
        <authorList>
            <person name="Sakamoto M."/>
            <person name="Murakami T."/>
            <person name="Mori H."/>
        </authorList>
    </citation>
    <scope>NUCLEOTIDE SEQUENCE [LARGE SCALE GENOMIC DNA]</scope>
    <source>
        <strain evidence="19">12CBH8</strain>
    </source>
</reference>
<dbReference type="PROSITE" id="PS51975">
    <property type="entry name" value="RNASE_H_2"/>
    <property type="match status" value="1"/>
</dbReference>
<keyword evidence="19" id="KW-1185">Reference proteome</keyword>
<dbReference type="EMBL" id="AP023321">
    <property type="protein sequence ID" value="BCI61093.1"/>
    <property type="molecule type" value="Genomic_DNA"/>
</dbReference>
<dbReference type="Gene3D" id="3.30.420.10">
    <property type="entry name" value="Ribonuclease H-like superfamily/Ribonuclease H"/>
    <property type="match status" value="1"/>
</dbReference>
<evidence type="ECO:0000256" key="12">
    <source>
        <dbReference type="ARBA" id="ARBA00022801"/>
    </source>
</evidence>
<feature type="binding site" evidence="14 15">
    <location>
        <position position="114"/>
    </location>
    <ligand>
        <name>a divalent metal cation</name>
        <dbReference type="ChEBI" id="CHEBI:60240"/>
    </ligand>
</feature>
<evidence type="ECO:0000256" key="8">
    <source>
        <dbReference type="ARBA" id="ARBA00022490"/>
    </source>
</evidence>
<evidence type="ECO:0000256" key="6">
    <source>
        <dbReference type="ARBA" id="ARBA00012180"/>
    </source>
</evidence>
<proteinExistence type="inferred from homology"/>
<evidence type="ECO:0000259" key="17">
    <source>
        <dbReference type="PROSITE" id="PS51975"/>
    </source>
</evidence>
<evidence type="ECO:0000256" key="7">
    <source>
        <dbReference type="ARBA" id="ARBA00019179"/>
    </source>
</evidence>
<name>A0A7I8D792_9FIRM</name>
<comment type="similarity">
    <text evidence="5 14 16">Belongs to the RNase HII family.</text>
</comment>
<dbReference type="GO" id="GO:0030145">
    <property type="term" value="F:manganese ion binding"/>
    <property type="evidence" value="ECO:0007669"/>
    <property type="project" value="UniProtKB-UniRule"/>
</dbReference>
<dbReference type="FunFam" id="3.30.420.10:FF:000006">
    <property type="entry name" value="Ribonuclease HII"/>
    <property type="match status" value="1"/>
</dbReference>
<keyword evidence="9 14" id="KW-0540">Nuclease</keyword>
<dbReference type="EC" id="3.1.26.4" evidence="6 14"/>
<comment type="function">
    <text evidence="3 14 16">Endonuclease that specifically degrades the RNA of RNA-DNA hybrids.</text>
</comment>
<protein>
    <recommendedName>
        <fullName evidence="7 14">Ribonuclease HII</fullName>
        <shortName evidence="14">RNase HII</shortName>
        <ecNumber evidence="6 14">3.1.26.4</ecNumber>
    </recommendedName>
</protein>
<keyword evidence="12 14" id="KW-0378">Hydrolase</keyword>
<comment type="subcellular location">
    <subcellularLocation>
        <location evidence="4 14">Cytoplasm</location>
    </subcellularLocation>
</comment>
<evidence type="ECO:0000313" key="18">
    <source>
        <dbReference type="EMBL" id="BCI61093.1"/>
    </source>
</evidence>
<evidence type="ECO:0000256" key="13">
    <source>
        <dbReference type="ARBA" id="ARBA00023211"/>
    </source>
</evidence>
<dbReference type="AlphaFoldDB" id="A0A7I8D792"/>
<dbReference type="Pfam" id="PF01351">
    <property type="entry name" value="RNase_HII"/>
    <property type="match status" value="1"/>
</dbReference>
<dbReference type="HAMAP" id="MF_00052_B">
    <property type="entry name" value="RNase_HII_B"/>
    <property type="match status" value="1"/>
</dbReference>
<dbReference type="CDD" id="cd07182">
    <property type="entry name" value="RNase_HII_bacteria_HII_like"/>
    <property type="match status" value="1"/>
</dbReference>
<dbReference type="InterPro" id="IPR022898">
    <property type="entry name" value="RNase_HII"/>
</dbReference>
<organism evidence="18 19">
    <name type="scientific">Solibaculum mannosilyticum</name>
    <dbReference type="NCBI Taxonomy" id="2780922"/>
    <lineage>
        <taxon>Bacteria</taxon>
        <taxon>Bacillati</taxon>
        <taxon>Bacillota</taxon>
        <taxon>Clostridia</taxon>
        <taxon>Eubacteriales</taxon>
        <taxon>Oscillospiraceae</taxon>
        <taxon>Solibaculum</taxon>
    </lineage>
</organism>
<dbReference type="PANTHER" id="PTHR10954">
    <property type="entry name" value="RIBONUCLEASE H2 SUBUNIT A"/>
    <property type="match status" value="1"/>
</dbReference>
<dbReference type="PANTHER" id="PTHR10954:SF18">
    <property type="entry name" value="RIBONUCLEASE HII"/>
    <property type="match status" value="1"/>
</dbReference>
<evidence type="ECO:0000256" key="10">
    <source>
        <dbReference type="ARBA" id="ARBA00022723"/>
    </source>
</evidence>
<feature type="domain" description="RNase H type-2" evidence="17">
    <location>
        <begin position="16"/>
        <end position="203"/>
    </location>
</feature>
<keyword evidence="10 14" id="KW-0479">Metal-binding</keyword>
<dbReference type="SUPFAM" id="SSF53098">
    <property type="entry name" value="Ribonuclease H-like"/>
    <property type="match status" value="1"/>
</dbReference>
<gene>
    <name evidence="14 18" type="primary">rnhB</name>
    <name evidence="18" type="ORF">C12CBH8_17320</name>
</gene>
<evidence type="ECO:0000256" key="16">
    <source>
        <dbReference type="RuleBase" id="RU003515"/>
    </source>
</evidence>
<keyword evidence="11 14" id="KW-0255">Endonuclease</keyword>
<dbReference type="NCBIfam" id="NF000594">
    <property type="entry name" value="PRK00015.1-1"/>
    <property type="match status" value="1"/>
</dbReference>
<accession>A0A7I8D792</accession>
<dbReference type="NCBIfam" id="NF000595">
    <property type="entry name" value="PRK00015.1-3"/>
    <property type="match status" value="1"/>
</dbReference>
<keyword evidence="8 14" id="KW-0963">Cytoplasm</keyword>
<dbReference type="GO" id="GO:0003723">
    <property type="term" value="F:RNA binding"/>
    <property type="evidence" value="ECO:0007669"/>
    <property type="project" value="UniProtKB-UniRule"/>
</dbReference>
<evidence type="ECO:0000256" key="5">
    <source>
        <dbReference type="ARBA" id="ARBA00007383"/>
    </source>
</evidence>
<dbReference type="GO" id="GO:0005737">
    <property type="term" value="C:cytoplasm"/>
    <property type="evidence" value="ECO:0007669"/>
    <property type="project" value="UniProtKB-SubCell"/>
</dbReference>
<evidence type="ECO:0000256" key="1">
    <source>
        <dbReference type="ARBA" id="ARBA00000077"/>
    </source>
</evidence>
<evidence type="ECO:0000313" key="19">
    <source>
        <dbReference type="Proteomes" id="UP000593890"/>
    </source>
</evidence>
<evidence type="ECO:0000256" key="9">
    <source>
        <dbReference type="ARBA" id="ARBA00022722"/>
    </source>
</evidence>
<dbReference type="RefSeq" id="WP_215533049.1">
    <property type="nucleotide sequence ID" value="NZ_AP023321.1"/>
</dbReference>
<feature type="binding site" evidence="14 15">
    <location>
        <position position="22"/>
    </location>
    <ligand>
        <name>a divalent metal cation</name>
        <dbReference type="ChEBI" id="CHEBI:60240"/>
    </ligand>
</feature>
<evidence type="ECO:0000256" key="3">
    <source>
        <dbReference type="ARBA" id="ARBA00004065"/>
    </source>
</evidence>
<comment type="catalytic activity">
    <reaction evidence="1 14 15 16">
        <text>Endonucleolytic cleavage to 5'-phosphomonoester.</text>
        <dbReference type="EC" id="3.1.26.4"/>
    </reaction>
</comment>
<dbReference type="NCBIfam" id="NF000596">
    <property type="entry name" value="PRK00015.1-4"/>
    <property type="match status" value="1"/>
</dbReference>
<comment type="cofactor">
    <cofactor evidence="2">
        <name>Mg(2+)</name>
        <dbReference type="ChEBI" id="CHEBI:18420"/>
    </cofactor>
</comment>
<dbReference type="Proteomes" id="UP000593890">
    <property type="component" value="Chromosome"/>
</dbReference>
<evidence type="ECO:0000256" key="15">
    <source>
        <dbReference type="PROSITE-ProRule" id="PRU01319"/>
    </source>
</evidence>
<sequence length="203" mass="22342">MDWLEYEKKAIERGYHLVCGVDEAGRGPLAGPVYAAAVILPEGCVIDGVNDSKKLTEKKREAMYDVIVETALSWCVASASVEEIDEVNILNATYLAMERAVAGLDVTPQYILVDGNRLPPHLPAPAQAVVKGDAHSANIAAASILAKVSRDRLLIQMDEQYPQYQFAKHKGYGTKLHRELILQYGPSPVHRKTFLTKLLGDRT</sequence>
<keyword evidence="13 14" id="KW-0464">Manganese</keyword>
<dbReference type="InterPro" id="IPR012337">
    <property type="entry name" value="RNaseH-like_sf"/>
</dbReference>
<evidence type="ECO:0000256" key="11">
    <source>
        <dbReference type="ARBA" id="ARBA00022759"/>
    </source>
</evidence>
<dbReference type="InterPro" id="IPR036397">
    <property type="entry name" value="RNaseH_sf"/>
</dbReference>
<comment type="cofactor">
    <cofactor evidence="14 15">
        <name>Mn(2+)</name>
        <dbReference type="ChEBI" id="CHEBI:29035"/>
    </cofactor>
    <cofactor evidence="14 15">
        <name>Mg(2+)</name>
        <dbReference type="ChEBI" id="CHEBI:18420"/>
    </cofactor>
    <text evidence="14 15">Manganese or magnesium. Binds 1 divalent metal ion per monomer in the absence of substrate. May bind a second metal ion after substrate binding.</text>
</comment>
<evidence type="ECO:0000256" key="4">
    <source>
        <dbReference type="ARBA" id="ARBA00004496"/>
    </source>
</evidence>
<dbReference type="InterPro" id="IPR001352">
    <property type="entry name" value="RNase_HII/HIII"/>
</dbReference>
<dbReference type="GO" id="GO:0032299">
    <property type="term" value="C:ribonuclease H2 complex"/>
    <property type="evidence" value="ECO:0007669"/>
    <property type="project" value="TreeGrafter"/>
</dbReference>
<evidence type="ECO:0000256" key="2">
    <source>
        <dbReference type="ARBA" id="ARBA00001946"/>
    </source>
</evidence>
<dbReference type="KEGG" id="sman:C12CBH8_17320"/>
<feature type="binding site" evidence="14 15">
    <location>
        <position position="23"/>
    </location>
    <ligand>
        <name>a divalent metal cation</name>
        <dbReference type="ChEBI" id="CHEBI:60240"/>
    </ligand>
</feature>